<dbReference type="GO" id="GO:0005694">
    <property type="term" value="C:chromosome"/>
    <property type="evidence" value="ECO:0007669"/>
    <property type="project" value="InterPro"/>
</dbReference>
<evidence type="ECO:0000259" key="1">
    <source>
        <dbReference type="Pfam" id="PF01396"/>
    </source>
</evidence>
<proteinExistence type="predicted"/>
<dbReference type="EMBL" id="CP040626">
    <property type="protein sequence ID" value="QMW90202.1"/>
    <property type="molecule type" value="Genomic_DNA"/>
</dbReference>
<accession>A0AAP9RDC1</accession>
<feature type="domain" description="DNA topoisomerase type IA zn finger" evidence="1">
    <location>
        <begin position="32"/>
        <end position="62"/>
    </location>
</feature>
<dbReference type="InterPro" id="IPR013498">
    <property type="entry name" value="Topo_IA_Znf"/>
</dbReference>
<dbReference type="GO" id="GO:0003916">
    <property type="term" value="F:DNA topoisomerase activity"/>
    <property type="evidence" value="ECO:0007669"/>
    <property type="project" value="InterPro"/>
</dbReference>
<dbReference type="SUPFAM" id="SSF57783">
    <property type="entry name" value="Zinc beta-ribbon"/>
    <property type="match status" value="1"/>
</dbReference>
<organism evidence="2 3">
    <name type="scientific">Clostridium butyricum</name>
    <dbReference type="NCBI Taxonomy" id="1492"/>
    <lineage>
        <taxon>Bacteria</taxon>
        <taxon>Bacillati</taxon>
        <taxon>Bacillota</taxon>
        <taxon>Clostridia</taxon>
        <taxon>Eubacteriales</taxon>
        <taxon>Clostridiaceae</taxon>
        <taxon>Clostridium</taxon>
    </lineage>
</organism>
<dbReference type="GeneID" id="92943360"/>
<dbReference type="GO" id="GO:0006265">
    <property type="term" value="P:DNA topological change"/>
    <property type="evidence" value="ECO:0007669"/>
    <property type="project" value="InterPro"/>
</dbReference>
<dbReference type="Pfam" id="PF01396">
    <property type="entry name" value="Zn_ribbon_Top1"/>
    <property type="match status" value="1"/>
</dbReference>
<reference evidence="2 3" key="1">
    <citation type="submission" date="2019-05" db="EMBL/GenBank/DDBJ databases">
        <authorList>
            <person name="Schori C."/>
            <person name="Ahrens C."/>
        </authorList>
    </citation>
    <scope>NUCLEOTIDE SEQUENCE [LARGE SCALE GENOMIC DNA]</scope>
    <source>
        <strain evidence="2 3">DSM 10702</strain>
    </source>
</reference>
<dbReference type="GO" id="GO:0003677">
    <property type="term" value="F:DNA binding"/>
    <property type="evidence" value="ECO:0007669"/>
    <property type="project" value="InterPro"/>
</dbReference>
<name>A0AAP9RDC1_CLOBU</name>
<dbReference type="RefSeq" id="WP_035761314.1">
    <property type="nucleotide sequence ID" value="NZ_AP019716.1"/>
</dbReference>
<evidence type="ECO:0000313" key="3">
    <source>
        <dbReference type="Proteomes" id="UP000515243"/>
    </source>
</evidence>
<sequence length="126" mass="14287">MNKINKDIIVTEKKYIEELRKLPKNSDTEFVCEKCGALLKIREGRKKFLGCGNFPKCKNTHSLIVQFKPSSIHSIRANEIISEVGGWKCTRSSTWVVGGYNEDMRKTDCGSNNNTILPILCSDDIF</sequence>
<dbReference type="Gene3D" id="3.30.65.10">
    <property type="entry name" value="Bacterial Topoisomerase I, domain 1"/>
    <property type="match status" value="1"/>
</dbReference>
<protein>
    <recommendedName>
        <fullName evidence="1">DNA topoisomerase type IA zn finger domain-containing protein</fullName>
    </recommendedName>
</protein>
<evidence type="ECO:0000313" key="2">
    <source>
        <dbReference type="EMBL" id="QMW90202.1"/>
    </source>
</evidence>
<dbReference type="AlphaFoldDB" id="A0AAP9RDC1"/>
<dbReference type="Proteomes" id="UP000515243">
    <property type="component" value="Chromosome 1"/>
</dbReference>
<gene>
    <name evidence="2" type="ORF">FF104_04335</name>
</gene>